<dbReference type="EMBL" id="BAABLF010000005">
    <property type="protein sequence ID" value="GAA5188472.1"/>
    <property type="molecule type" value="Genomic_DNA"/>
</dbReference>
<dbReference type="Proteomes" id="UP001501600">
    <property type="component" value="Unassembled WGS sequence"/>
</dbReference>
<organism evidence="1 2">
    <name type="scientific">Ferrimonas gelatinilytica</name>
    <dbReference type="NCBI Taxonomy" id="1255257"/>
    <lineage>
        <taxon>Bacteria</taxon>
        <taxon>Pseudomonadati</taxon>
        <taxon>Pseudomonadota</taxon>
        <taxon>Gammaproteobacteria</taxon>
        <taxon>Alteromonadales</taxon>
        <taxon>Ferrimonadaceae</taxon>
        <taxon>Ferrimonas</taxon>
    </lineage>
</organism>
<keyword evidence="2" id="KW-1185">Reference proteome</keyword>
<evidence type="ECO:0000313" key="1">
    <source>
        <dbReference type="EMBL" id="GAA5188472.1"/>
    </source>
</evidence>
<dbReference type="RefSeq" id="WP_345315806.1">
    <property type="nucleotide sequence ID" value="NZ_BAABLF010000005.1"/>
</dbReference>
<dbReference type="Gene3D" id="3.10.180.10">
    <property type="entry name" value="2,3-Dihydroxybiphenyl 1,2-Dioxygenase, domain 1"/>
    <property type="match status" value="1"/>
</dbReference>
<dbReference type="PANTHER" id="PTHR37519">
    <property type="match status" value="1"/>
</dbReference>
<reference evidence="2" key="1">
    <citation type="journal article" date="2019" name="Int. J. Syst. Evol. Microbiol.">
        <title>The Global Catalogue of Microorganisms (GCM) 10K type strain sequencing project: providing services to taxonomists for standard genome sequencing and annotation.</title>
        <authorList>
            <consortium name="The Broad Institute Genomics Platform"/>
            <consortium name="The Broad Institute Genome Sequencing Center for Infectious Disease"/>
            <person name="Wu L."/>
            <person name="Ma J."/>
        </authorList>
    </citation>
    <scope>NUCLEOTIDE SEQUENCE [LARGE SCALE GENOMIC DNA]</scope>
    <source>
        <strain evidence="2">JCM 18720</strain>
    </source>
</reference>
<comment type="caution">
    <text evidence="1">The sequence shown here is derived from an EMBL/GenBank/DDBJ whole genome shotgun (WGS) entry which is preliminary data.</text>
</comment>
<dbReference type="SUPFAM" id="SSF54593">
    <property type="entry name" value="Glyoxalase/Bleomycin resistance protein/Dihydroxybiphenyl dioxygenase"/>
    <property type="match status" value="1"/>
</dbReference>
<proteinExistence type="predicted"/>
<dbReference type="InterPro" id="IPR029068">
    <property type="entry name" value="Glyas_Bleomycin-R_OHBP_Dase"/>
</dbReference>
<evidence type="ECO:0000313" key="2">
    <source>
        <dbReference type="Proteomes" id="UP001501600"/>
    </source>
</evidence>
<name>A0ABP9RWL1_9GAMM</name>
<protein>
    <submittedName>
        <fullName evidence="1">VOC family protein</fullName>
    </submittedName>
</protein>
<dbReference type="InterPro" id="IPR010393">
    <property type="entry name" value="DUF991_YecM-like"/>
</dbReference>
<dbReference type="Pfam" id="PF06185">
    <property type="entry name" value="YecM"/>
    <property type="match status" value="1"/>
</dbReference>
<dbReference type="PANTHER" id="PTHR37519:SF1">
    <property type="entry name" value="DIHYDROXYBIPHENYL DIOXYGENASE DOMAIN-CONTAINING PROTEIN"/>
    <property type="match status" value="1"/>
</dbReference>
<gene>
    <name evidence="1" type="ORF">GCM10025772_08570</name>
</gene>
<sequence>MNYSELMQQLPAFAERAGALADRLGLVRRQLQADHIALRVTELSDAIALKSAFMERGRLLSEKQINGRPIALIQLDLPIQVGPWAIELVELPFPDGRKRPDGWEHVELVLPCQAETEEEMLREVRSLPAIIAKWPVLKDGSLGITIKTRCPTGEGEPLPNPTVSFSQDGISVKIHPHDIRDVLGLGTKGLENTERQDSSMPG</sequence>
<accession>A0ABP9RWL1</accession>